<evidence type="ECO:0000259" key="12">
    <source>
        <dbReference type="PROSITE" id="PS50841"/>
    </source>
</evidence>
<dbReference type="GO" id="GO:0005938">
    <property type="term" value="C:cell cortex"/>
    <property type="evidence" value="ECO:0007669"/>
    <property type="project" value="UniProtKB-ARBA"/>
</dbReference>
<dbReference type="PROSITE" id="PS50106">
    <property type="entry name" value="PDZ"/>
    <property type="match status" value="1"/>
</dbReference>
<feature type="domain" description="PDZ" evidence="10">
    <location>
        <begin position="306"/>
        <end position="373"/>
    </location>
</feature>
<name>A0AA36MF97_CYLNA</name>
<dbReference type="SUPFAM" id="SSF54236">
    <property type="entry name" value="Ubiquitin-like"/>
    <property type="match status" value="1"/>
</dbReference>
<reference evidence="13" key="1">
    <citation type="submission" date="2023-07" db="EMBL/GenBank/DDBJ databases">
        <authorList>
            <consortium name="CYATHOMIX"/>
        </authorList>
    </citation>
    <scope>NUCLEOTIDE SEQUENCE</scope>
    <source>
        <strain evidence="13">N/A</strain>
    </source>
</reference>
<dbReference type="Gene3D" id="1.10.10.10">
    <property type="entry name" value="Winged helix-like DNA-binding domain superfamily/Winged helix DNA-binding domain"/>
    <property type="match status" value="1"/>
</dbReference>
<evidence type="ECO:0000256" key="3">
    <source>
        <dbReference type="ARBA" id="ARBA00008735"/>
    </source>
</evidence>
<dbReference type="SUPFAM" id="SSF50156">
    <property type="entry name" value="PDZ domain-like"/>
    <property type="match status" value="1"/>
</dbReference>
<comment type="similarity">
    <text evidence="3">Belongs to the DSH family.</text>
</comment>
<dbReference type="Pfam" id="PF00778">
    <property type="entry name" value="DIX"/>
    <property type="match status" value="1"/>
</dbReference>
<evidence type="ECO:0000313" key="13">
    <source>
        <dbReference type="EMBL" id="CAJ0607252.1"/>
    </source>
</evidence>
<dbReference type="GO" id="GO:0005829">
    <property type="term" value="C:cytosol"/>
    <property type="evidence" value="ECO:0007669"/>
    <property type="project" value="TreeGrafter"/>
</dbReference>
<feature type="compositionally biased region" description="Polar residues" evidence="9">
    <location>
        <begin position="697"/>
        <end position="707"/>
    </location>
</feature>
<dbReference type="Gene3D" id="2.40.240.130">
    <property type="match status" value="1"/>
</dbReference>
<dbReference type="InterPro" id="IPR001158">
    <property type="entry name" value="DIX"/>
</dbReference>
<dbReference type="PANTHER" id="PTHR10878">
    <property type="entry name" value="SEGMENT POLARITY PROTEIN DISHEVELLED"/>
    <property type="match status" value="1"/>
</dbReference>
<accession>A0AA36MF97</accession>
<dbReference type="SMART" id="SM00228">
    <property type="entry name" value="PDZ"/>
    <property type="match status" value="1"/>
</dbReference>
<dbReference type="InterPro" id="IPR001478">
    <property type="entry name" value="PDZ"/>
</dbReference>
<dbReference type="InterPro" id="IPR029071">
    <property type="entry name" value="Ubiquitin-like_domsf"/>
</dbReference>
<dbReference type="GO" id="GO:0016477">
    <property type="term" value="P:cell migration"/>
    <property type="evidence" value="ECO:0007669"/>
    <property type="project" value="UniProtKB-ARBA"/>
</dbReference>
<dbReference type="CDD" id="cd04438">
    <property type="entry name" value="DEP_dishevelled"/>
    <property type="match status" value="1"/>
</dbReference>
<dbReference type="SMART" id="SM00021">
    <property type="entry name" value="DAX"/>
    <property type="match status" value="1"/>
</dbReference>
<evidence type="ECO:0000259" key="10">
    <source>
        <dbReference type="PROSITE" id="PS50106"/>
    </source>
</evidence>
<keyword evidence="4" id="KW-0217">Developmental protein</keyword>
<dbReference type="Pfam" id="PF00595">
    <property type="entry name" value="PDZ"/>
    <property type="match status" value="1"/>
</dbReference>
<organism evidence="13 14">
    <name type="scientific">Cylicocyclus nassatus</name>
    <name type="common">Nematode worm</name>
    <dbReference type="NCBI Taxonomy" id="53992"/>
    <lineage>
        <taxon>Eukaryota</taxon>
        <taxon>Metazoa</taxon>
        <taxon>Ecdysozoa</taxon>
        <taxon>Nematoda</taxon>
        <taxon>Chromadorea</taxon>
        <taxon>Rhabditida</taxon>
        <taxon>Rhabditina</taxon>
        <taxon>Rhabditomorpha</taxon>
        <taxon>Strongyloidea</taxon>
        <taxon>Strongylidae</taxon>
        <taxon>Cylicocyclus</taxon>
    </lineage>
</organism>
<keyword evidence="6 8" id="KW-0879">Wnt signaling pathway</keyword>
<evidence type="ECO:0000256" key="1">
    <source>
        <dbReference type="ARBA" id="ARBA00004370"/>
    </source>
</evidence>
<dbReference type="InterPro" id="IPR000591">
    <property type="entry name" value="DEP_dom"/>
</dbReference>
<dbReference type="GO" id="GO:0048598">
    <property type="term" value="P:embryonic morphogenesis"/>
    <property type="evidence" value="ECO:0007669"/>
    <property type="project" value="UniProtKB-ARBA"/>
</dbReference>
<keyword evidence="14" id="KW-1185">Reference proteome</keyword>
<evidence type="ECO:0000256" key="4">
    <source>
        <dbReference type="ARBA" id="ARBA00022473"/>
    </source>
</evidence>
<gene>
    <name evidence="13" type="ORF">CYNAS_LOCUS19235</name>
</gene>
<keyword evidence="7" id="KW-0472">Membrane</keyword>
<dbReference type="GO" id="GO:0005109">
    <property type="term" value="F:frizzled binding"/>
    <property type="evidence" value="ECO:0007669"/>
    <property type="project" value="TreeGrafter"/>
</dbReference>
<dbReference type="GO" id="GO:0048468">
    <property type="term" value="P:cell development"/>
    <property type="evidence" value="ECO:0007669"/>
    <property type="project" value="UniProtKB-ARBA"/>
</dbReference>
<comment type="subcellular location">
    <subcellularLocation>
        <location evidence="2">Cytoplasm</location>
    </subcellularLocation>
    <subcellularLocation>
        <location evidence="1">Membrane</location>
    </subcellularLocation>
</comment>
<dbReference type="SMART" id="SM00049">
    <property type="entry name" value="DEP"/>
    <property type="match status" value="1"/>
</dbReference>
<feature type="region of interest" description="Disordered" evidence="9">
    <location>
        <begin position="696"/>
        <end position="722"/>
    </location>
</feature>
<dbReference type="EMBL" id="CATQJL010000316">
    <property type="protein sequence ID" value="CAJ0607252.1"/>
    <property type="molecule type" value="Genomic_DNA"/>
</dbReference>
<dbReference type="PROSITE" id="PS50186">
    <property type="entry name" value="DEP"/>
    <property type="match status" value="1"/>
</dbReference>
<dbReference type="GO" id="GO:0003002">
    <property type="term" value="P:regionalization"/>
    <property type="evidence" value="ECO:0007669"/>
    <property type="project" value="UniProtKB-ARBA"/>
</dbReference>
<dbReference type="PANTHER" id="PTHR10878:SF24">
    <property type="entry name" value="SEGMENT POLARITY PROTEIN DISHEVELLED HOMOLOG MIG-5"/>
    <property type="match status" value="1"/>
</dbReference>
<dbReference type="GO" id="GO:0035591">
    <property type="term" value="F:signaling adaptor activity"/>
    <property type="evidence" value="ECO:0007669"/>
    <property type="project" value="UniProtKB-ARBA"/>
</dbReference>
<evidence type="ECO:0000256" key="6">
    <source>
        <dbReference type="ARBA" id="ARBA00022687"/>
    </source>
</evidence>
<protein>
    <recommendedName>
        <fullName evidence="15">DIX domain protein</fullName>
    </recommendedName>
</protein>
<feature type="domain" description="DIX" evidence="12">
    <location>
        <begin position="78"/>
        <end position="160"/>
    </location>
</feature>
<evidence type="ECO:0000259" key="11">
    <source>
        <dbReference type="PROSITE" id="PS50186"/>
    </source>
</evidence>
<evidence type="ECO:0000256" key="8">
    <source>
        <dbReference type="PROSITE-ProRule" id="PRU00069"/>
    </source>
</evidence>
<feature type="domain" description="DEP" evidence="11">
    <location>
        <begin position="507"/>
        <end position="581"/>
    </location>
</feature>
<dbReference type="InterPro" id="IPR038207">
    <property type="entry name" value="DIX_dom_sf"/>
</dbReference>
<dbReference type="GO" id="GO:0048730">
    <property type="term" value="P:epidermis morphogenesis"/>
    <property type="evidence" value="ECO:0007669"/>
    <property type="project" value="UniProtKB-ARBA"/>
</dbReference>
<evidence type="ECO:0008006" key="15">
    <source>
        <dbReference type="Google" id="ProtNLM"/>
    </source>
</evidence>
<dbReference type="Gene3D" id="2.30.42.10">
    <property type="match status" value="1"/>
</dbReference>
<dbReference type="GO" id="GO:0000132">
    <property type="term" value="P:establishment of mitotic spindle orientation"/>
    <property type="evidence" value="ECO:0007669"/>
    <property type="project" value="UniProtKB-ARBA"/>
</dbReference>
<dbReference type="GO" id="GO:0048646">
    <property type="term" value="P:anatomical structure formation involved in morphogenesis"/>
    <property type="evidence" value="ECO:0007669"/>
    <property type="project" value="UniProtKB-ARBA"/>
</dbReference>
<evidence type="ECO:0000256" key="9">
    <source>
        <dbReference type="SAM" id="MobiDB-lite"/>
    </source>
</evidence>
<feature type="region of interest" description="Disordered" evidence="9">
    <location>
        <begin position="433"/>
        <end position="452"/>
    </location>
</feature>
<dbReference type="Pfam" id="PF00610">
    <property type="entry name" value="DEP"/>
    <property type="match status" value="1"/>
</dbReference>
<dbReference type="GO" id="GO:0048699">
    <property type="term" value="P:generation of neurons"/>
    <property type="evidence" value="ECO:0007669"/>
    <property type="project" value="UniProtKB-ARBA"/>
</dbReference>
<dbReference type="InterPro" id="IPR015506">
    <property type="entry name" value="Dsh/Dvl-rel"/>
</dbReference>
<evidence type="ECO:0000256" key="7">
    <source>
        <dbReference type="ARBA" id="ARBA00023136"/>
    </source>
</evidence>
<evidence type="ECO:0000256" key="5">
    <source>
        <dbReference type="ARBA" id="ARBA00022490"/>
    </source>
</evidence>
<evidence type="ECO:0000313" key="14">
    <source>
        <dbReference type="Proteomes" id="UP001176961"/>
    </source>
</evidence>
<dbReference type="GO" id="GO:0060070">
    <property type="term" value="P:canonical Wnt signaling pathway"/>
    <property type="evidence" value="ECO:0007669"/>
    <property type="project" value="TreeGrafter"/>
</dbReference>
<dbReference type="Proteomes" id="UP001176961">
    <property type="component" value="Unassembled WGS sequence"/>
</dbReference>
<dbReference type="GO" id="GO:0035556">
    <property type="term" value="P:intracellular signal transduction"/>
    <property type="evidence" value="ECO:0007669"/>
    <property type="project" value="InterPro"/>
</dbReference>
<dbReference type="SUPFAM" id="SSF46785">
    <property type="entry name" value="Winged helix' DNA-binding domain"/>
    <property type="match status" value="1"/>
</dbReference>
<proteinExistence type="inferred from homology"/>
<evidence type="ECO:0000256" key="2">
    <source>
        <dbReference type="ARBA" id="ARBA00004496"/>
    </source>
</evidence>
<dbReference type="GO" id="GO:0016020">
    <property type="term" value="C:membrane"/>
    <property type="evidence" value="ECO:0007669"/>
    <property type="project" value="UniProtKB-SubCell"/>
</dbReference>
<dbReference type="InterPro" id="IPR036034">
    <property type="entry name" value="PDZ_sf"/>
</dbReference>
<dbReference type="GO" id="GO:0009887">
    <property type="term" value="P:animal organ morphogenesis"/>
    <property type="evidence" value="ECO:0007669"/>
    <property type="project" value="UniProtKB-ARBA"/>
</dbReference>
<dbReference type="FunFam" id="1.10.10.10:FF:000400">
    <property type="entry name" value="DiSHevelled related"/>
    <property type="match status" value="1"/>
</dbReference>
<dbReference type="InterPro" id="IPR036390">
    <property type="entry name" value="WH_DNA-bd_sf"/>
</dbReference>
<dbReference type="PROSITE" id="PS50841">
    <property type="entry name" value="DIX"/>
    <property type="match status" value="1"/>
</dbReference>
<comment type="caution">
    <text evidence="13">The sequence shown here is derived from an EMBL/GenBank/DDBJ whole genome shotgun (WGS) entry which is preliminary data.</text>
</comment>
<dbReference type="FunFam" id="2.30.42.10:FF:000203">
    <property type="entry name" value="DiSHevelled related"/>
    <property type="match status" value="1"/>
</dbReference>
<sequence length="730" mass="81118">MGFHDSGSLPLTGLPTPNFDKKRCLGRLYNFSAIALYSTDRRACHRAAWSRYYIRSGILMSHTSKTKDDASSSGPQQAAETKVYYYLDDDATPFVSILPVPPDEATLRDFKKVFTRKGFKYFCKGLDADIKREVKIELCDDSAALKKSTNGLIELFLHSCGGPGVLPRSGTLPRRGQAEYMPNMELPDKADRRRSLVNLDLLDASESTHPASSIGGTIVSRRAGEHLAELYTSNSENFYNDSTRFSATASSSLYEPLCANGGYNDGGKVRRRKPRKERFRKAYVPSTISSITESSMTSLSLPRILEVNLSMRTTPYLGISVGSFQGSILVSEILPDGAVAKDGRIEVGDQIVQVNNKSFENLSEAQAVRLLREVAAAKKPLTLFVAKYSRNNDYDPLSTLASETLPLDVSLWVQTAVQCAERQRIYRERGIPDDTTQTFDENAVGNEGETDDEEERVLYEQRRHGIPQINVEELERRRENEQNEHRATQRLSITMDPVIILRALAKPDSGLQVKNRKWLKILVPMSFIGRDLVDWLLEHVEDLSDRKAARQYAAELLRTGLIRHVVSKLTFTEKCYYVFGDAIVGTRGAADSTQNSGGTMKVEATTEVTYVGSPAPTGAHHGNNVRQFGQPPPGPHQVADQTWPFSPITVYDSARRFRNDCESPVTNDYASMVGGESSASYAIGVGRGLPRVLNTPVDGTSDLQSNLAPPHPSPCETVFEDDDKRRILRR</sequence>
<keyword evidence="5" id="KW-0963">Cytoplasm</keyword>
<dbReference type="AlphaFoldDB" id="A0AA36MF97"/>
<dbReference type="InterPro" id="IPR036388">
    <property type="entry name" value="WH-like_DNA-bd_sf"/>
</dbReference>